<dbReference type="AlphaFoldDB" id="A0A7Z7PMS8"/>
<feature type="transmembrane region" description="Helical" evidence="1">
    <location>
        <begin position="37"/>
        <end position="58"/>
    </location>
</feature>
<dbReference type="EMBL" id="LS974202">
    <property type="protein sequence ID" value="SSC12181.1"/>
    <property type="molecule type" value="Genomic_DNA"/>
</dbReference>
<gene>
    <name evidence="2" type="ORF">MESINF_0732</name>
</gene>
<evidence type="ECO:0000313" key="3">
    <source>
        <dbReference type="Proteomes" id="UP000250796"/>
    </source>
</evidence>
<feature type="transmembrane region" description="Helical" evidence="1">
    <location>
        <begin position="493"/>
        <end position="514"/>
    </location>
</feature>
<reference evidence="2 3" key="1">
    <citation type="submission" date="2017-01" db="EMBL/GenBank/DDBJ databases">
        <authorList>
            <person name="Erauso G."/>
        </authorList>
    </citation>
    <scope>NUCLEOTIDE SEQUENCE [LARGE SCALE GENOMIC DNA]</scope>
    <source>
        <strain evidence="2">MESINF1</strain>
    </source>
</reference>
<protein>
    <submittedName>
        <fullName evidence="2">Uncharacterized protein</fullName>
    </submittedName>
</protein>
<dbReference type="RefSeq" id="WP_169698559.1">
    <property type="nucleotide sequence ID" value="NZ_LS974202.1"/>
</dbReference>
<feature type="transmembrane region" description="Helical" evidence="1">
    <location>
        <begin position="428"/>
        <end position="447"/>
    </location>
</feature>
<keyword evidence="1" id="KW-1133">Transmembrane helix</keyword>
<feature type="transmembrane region" description="Helical" evidence="1">
    <location>
        <begin position="122"/>
        <end position="142"/>
    </location>
</feature>
<feature type="transmembrane region" description="Helical" evidence="1">
    <location>
        <begin position="154"/>
        <end position="180"/>
    </location>
</feature>
<feature type="transmembrane region" description="Helical" evidence="1">
    <location>
        <begin position="192"/>
        <end position="211"/>
    </location>
</feature>
<evidence type="ECO:0000313" key="2">
    <source>
        <dbReference type="EMBL" id="SSC12181.1"/>
    </source>
</evidence>
<feature type="transmembrane region" description="Helical" evidence="1">
    <location>
        <begin position="78"/>
        <end position="101"/>
    </location>
</feature>
<sequence length="558" mass="62105">MRPKMVISLTWTLINSHYNIPRSIYHFRRRERLWEPALIAGVIVLMVVSLGPLYGMLMDTMYTQYEAAGVKELFLANPFIMANLFGLVLGIFLMVSTFFFGDDMRVLVSLPLKSTEVLLAKFFVVLLDLMIISLVIVLPPYIYFGIRSGAGLMYWPFMAVVFLLSQVLPLLVSAIIILPLSRVLRFNRHRDSLVYFVSVGIVVAALAFVFVSSRMDPNMSPEDFARMFSDKDALLNKTAGVYPPTILVMRALTRPVVEGLLWFLAFIGLHLAALGGFLWLGNRFYYSIYSSLQENYARRSKLNEGEIAGLMGAQSTPFGALLRREWWYFLKVPAFTFNGFGNVVIFPIILVIAAVAGQTDELGQMIKILENYREIFLPMGILVATLAGGINGLATSIFSREGRLITELKALPVGVSEIMKAKFIHVETLSMIGPLSASIALGIIMKISLLEGFLIFAIGALAVTFLNVIQMLIDVVRPYLHWDNPQKAMKQNLNVALSIPVVFGFVGGLGYLTYLLRSTLAGWVMALIIAAICAAGTVSLWPVLIKRTRALLDRDLSL</sequence>
<dbReference type="KEGG" id="minf:MESINF_0732"/>
<keyword evidence="3" id="KW-1185">Reference proteome</keyword>
<accession>A0A7Z7PMS8</accession>
<feature type="transmembrane region" description="Helical" evidence="1">
    <location>
        <begin position="259"/>
        <end position="280"/>
    </location>
</feature>
<feature type="transmembrane region" description="Helical" evidence="1">
    <location>
        <begin position="375"/>
        <end position="394"/>
    </location>
</feature>
<dbReference type="Proteomes" id="UP000250796">
    <property type="component" value="Chromosome MESINF"/>
</dbReference>
<feature type="transmembrane region" description="Helical" evidence="1">
    <location>
        <begin position="332"/>
        <end position="355"/>
    </location>
</feature>
<feature type="transmembrane region" description="Helical" evidence="1">
    <location>
        <begin position="520"/>
        <end position="544"/>
    </location>
</feature>
<name>A0A7Z7PMS8_9BACT</name>
<dbReference type="Pfam" id="PF16949">
    <property type="entry name" value="ABC_tran_2"/>
    <property type="match status" value="1"/>
</dbReference>
<keyword evidence="1" id="KW-0812">Transmembrane</keyword>
<organism evidence="2 3">
    <name type="scientific">Mesotoga infera</name>
    <dbReference type="NCBI Taxonomy" id="1236046"/>
    <lineage>
        <taxon>Bacteria</taxon>
        <taxon>Thermotogati</taxon>
        <taxon>Thermotogota</taxon>
        <taxon>Thermotogae</taxon>
        <taxon>Kosmotogales</taxon>
        <taxon>Kosmotogaceae</taxon>
        <taxon>Mesotoga</taxon>
    </lineage>
</organism>
<proteinExistence type="predicted"/>
<feature type="transmembrane region" description="Helical" evidence="1">
    <location>
        <begin position="453"/>
        <end position="473"/>
    </location>
</feature>
<keyword evidence="1" id="KW-0472">Membrane</keyword>
<dbReference type="InterPro" id="IPR031599">
    <property type="entry name" value="ABC_tran_2"/>
</dbReference>
<evidence type="ECO:0000256" key="1">
    <source>
        <dbReference type="SAM" id="Phobius"/>
    </source>
</evidence>